<dbReference type="CDD" id="cd00371">
    <property type="entry name" value="HMA"/>
    <property type="match status" value="1"/>
</dbReference>
<reference evidence="1 2" key="1">
    <citation type="journal article" date="2015" name="Nature">
        <title>rRNA introns, odd ribosomes, and small enigmatic genomes across a large radiation of phyla.</title>
        <authorList>
            <person name="Brown C.T."/>
            <person name="Hug L.A."/>
            <person name="Thomas B.C."/>
            <person name="Sharon I."/>
            <person name="Castelle C.J."/>
            <person name="Singh A."/>
            <person name="Wilkins M.J."/>
            <person name="Williams K.H."/>
            <person name="Banfield J.F."/>
        </authorList>
    </citation>
    <scope>NUCLEOTIDE SEQUENCE [LARGE SCALE GENOMIC DNA]</scope>
</reference>
<dbReference type="Proteomes" id="UP000034852">
    <property type="component" value="Unassembled WGS sequence"/>
</dbReference>
<dbReference type="AlphaFoldDB" id="A0A0G0K3H5"/>
<accession>A0A0G0K3H5</accession>
<name>A0A0G0K3H5_9BACT</name>
<gene>
    <name evidence="1" type="ORF">US52_C0033G0003</name>
</gene>
<dbReference type="Gene3D" id="3.30.70.100">
    <property type="match status" value="1"/>
</dbReference>
<dbReference type="InterPro" id="IPR036163">
    <property type="entry name" value="HMA_dom_sf"/>
</dbReference>
<comment type="caution">
    <text evidence="1">The sequence shown here is derived from an EMBL/GenBank/DDBJ whole genome shotgun (WGS) entry which is preliminary data.</text>
</comment>
<evidence type="ECO:0000313" key="2">
    <source>
        <dbReference type="Proteomes" id="UP000034852"/>
    </source>
</evidence>
<proteinExistence type="predicted"/>
<organism evidence="1 2">
    <name type="scientific">candidate division WS6 bacterium GW2011_GWA2_37_6</name>
    <dbReference type="NCBI Taxonomy" id="1619087"/>
    <lineage>
        <taxon>Bacteria</taxon>
        <taxon>Candidatus Dojkabacteria</taxon>
    </lineage>
</organism>
<sequence length="74" mass="8326">MKYKIDIAGMHCSGCSALMKMSLEDGGLKNVEIDPQDNTGMFDSVEDNDEVKKMLNKVFEELSDYNYNNLVGQN</sequence>
<dbReference type="InterPro" id="IPR006121">
    <property type="entry name" value="HMA_dom"/>
</dbReference>
<dbReference type="EMBL" id="LBTH01000033">
    <property type="protein sequence ID" value="KKQ35171.1"/>
    <property type="molecule type" value="Genomic_DNA"/>
</dbReference>
<dbReference type="GO" id="GO:0046872">
    <property type="term" value="F:metal ion binding"/>
    <property type="evidence" value="ECO:0007669"/>
    <property type="project" value="InterPro"/>
</dbReference>
<dbReference type="SUPFAM" id="SSF55008">
    <property type="entry name" value="HMA, heavy metal-associated domain"/>
    <property type="match status" value="1"/>
</dbReference>
<evidence type="ECO:0000313" key="1">
    <source>
        <dbReference type="EMBL" id="KKQ35171.1"/>
    </source>
</evidence>
<protein>
    <submittedName>
        <fullName evidence="1">Uncharacterized protein</fullName>
    </submittedName>
</protein>